<evidence type="ECO:0000256" key="1">
    <source>
        <dbReference type="ARBA" id="ARBA00022741"/>
    </source>
</evidence>
<evidence type="ECO:0000313" key="5">
    <source>
        <dbReference type="Proteomes" id="UP000250086"/>
    </source>
</evidence>
<name>A0A2X0VQK0_9GAMM</name>
<dbReference type="Proteomes" id="UP000250086">
    <property type="component" value="Unassembled WGS sequence"/>
</dbReference>
<gene>
    <name evidence="4" type="primary">lolD_2</name>
    <name evidence="4" type="ORF">NCTC13093_01434</name>
</gene>
<reference evidence="4 5" key="1">
    <citation type="submission" date="2018-06" db="EMBL/GenBank/DDBJ databases">
        <authorList>
            <consortium name="Pathogen Informatics"/>
            <person name="Doyle S."/>
        </authorList>
    </citation>
    <scope>NUCLEOTIDE SEQUENCE [LARGE SCALE GENOMIC DNA]</scope>
    <source>
        <strain evidence="4 5">NCTC13093</strain>
    </source>
</reference>
<dbReference type="SMART" id="SM00382">
    <property type="entry name" value="AAA"/>
    <property type="match status" value="1"/>
</dbReference>
<keyword evidence="4" id="KW-0449">Lipoprotein</keyword>
<dbReference type="GO" id="GO:0005524">
    <property type="term" value="F:ATP binding"/>
    <property type="evidence" value="ECO:0007669"/>
    <property type="project" value="UniProtKB-KW"/>
</dbReference>
<dbReference type="Gene3D" id="3.40.50.300">
    <property type="entry name" value="P-loop containing nucleotide triphosphate hydrolases"/>
    <property type="match status" value="1"/>
</dbReference>
<dbReference type="PROSITE" id="PS50893">
    <property type="entry name" value="ABC_TRANSPORTER_2"/>
    <property type="match status" value="1"/>
</dbReference>
<dbReference type="Pfam" id="PF00005">
    <property type="entry name" value="ABC_tran"/>
    <property type="match status" value="1"/>
</dbReference>
<accession>A0A2X0VQK0</accession>
<dbReference type="EC" id="3.6.3.-" evidence="4"/>
<organism evidence="4 5">
    <name type="scientific">Anaerobiospirillum thomasii</name>
    <dbReference type="NCBI Taxonomy" id="179995"/>
    <lineage>
        <taxon>Bacteria</taxon>
        <taxon>Pseudomonadati</taxon>
        <taxon>Pseudomonadota</taxon>
        <taxon>Gammaproteobacteria</taxon>
        <taxon>Aeromonadales</taxon>
        <taxon>Succinivibrionaceae</taxon>
        <taxon>Anaerobiospirillum</taxon>
    </lineage>
</organism>
<proteinExistence type="predicted"/>
<dbReference type="GO" id="GO:0016887">
    <property type="term" value="F:ATP hydrolysis activity"/>
    <property type="evidence" value="ECO:0007669"/>
    <property type="project" value="InterPro"/>
</dbReference>
<dbReference type="GO" id="GO:0005886">
    <property type="term" value="C:plasma membrane"/>
    <property type="evidence" value="ECO:0007669"/>
    <property type="project" value="TreeGrafter"/>
</dbReference>
<dbReference type="SUPFAM" id="SSF52540">
    <property type="entry name" value="P-loop containing nucleoside triphosphate hydrolases"/>
    <property type="match status" value="1"/>
</dbReference>
<keyword evidence="2 4" id="KW-0067">ATP-binding</keyword>
<dbReference type="AlphaFoldDB" id="A0A2X0VQK0"/>
<feature type="domain" description="ABC transporter" evidence="3">
    <location>
        <begin position="5"/>
        <end position="235"/>
    </location>
</feature>
<evidence type="ECO:0000313" key="4">
    <source>
        <dbReference type="EMBL" id="SPT70030.1"/>
    </source>
</evidence>
<keyword evidence="4" id="KW-0378">Hydrolase</keyword>
<sequence length="238" mass="26370">MEYTLYVKDLSFRRSDVFALHLDSLSLKAGDVVALTGQSGCGKSTLLECIGLLHDSLQAKSFKIKGLDALSLKGASYDSIRRTAFGYMPQTDGLLPFLSVEQNIKVQIDLSHHDKDKEYRHKLQDRAMALCAALDIGHLVAKKAHEMSIGQRQRASFIRSIAHEPALLLIDEPTSALDPVHALELFAIIKEVVQKSSSAAVVVTHDHSSVERYDYDICSYLGIENGICSFAMQERLHV</sequence>
<dbReference type="RefSeq" id="WP_113744143.1">
    <property type="nucleotide sequence ID" value="NZ_UAPV01000001.1"/>
</dbReference>
<keyword evidence="1" id="KW-0547">Nucleotide-binding</keyword>
<evidence type="ECO:0000259" key="3">
    <source>
        <dbReference type="PROSITE" id="PS50893"/>
    </source>
</evidence>
<protein>
    <submittedName>
        <fullName evidence="4">Lipoprotein-releasing system ATP-binding protein LolD</fullName>
        <ecNumber evidence="4">3.6.3.-</ecNumber>
    </submittedName>
</protein>
<dbReference type="PANTHER" id="PTHR24220">
    <property type="entry name" value="IMPORT ATP-BINDING PROTEIN"/>
    <property type="match status" value="1"/>
</dbReference>
<dbReference type="EMBL" id="UAPV01000001">
    <property type="protein sequence ID" value="SPT70030.1"/>
    <property type="molecule type" value="Genomic_DNA"/>
</dbReference>
<keyword evidence="5" id="KW-1185">Reference proteome</keyword>
<dbReference type="InterPro" id="IPR003439">
    <property type="entry name" value="ABC_transporter-like_ATP-bd"/>
</dbReference>
<dbReference type="InterPro" id="IPR015854">
    <property type="entry name" value="ABC_transpr_LolD-like"/>
</dbReference>
<evidence type="ECO:0000256" key="2">
    <source>
        <dbReference type="ARBA" id="ARBA00022840"/>
    </source>
</evidence>
<dbReference type="InterPro" id="IPR003593">
    <property type="entry name" value="AAA+_ATPase"/>
</dbReference>
<dbReference type="InterPro" id="IPR027417">
    <property type="entry name" value="P-loop_NTPase"/>
</dbReference>
<dbReference type="GO" id="GO:0022857">
    <property type="term" value="F:transmembrane transporter activity"/>
    <property type="evidence" value="ECO:0007669"/>
    <property type="project" value="TreeGrafter"/>
</dbReference>